<evidence type="ECO:0000313" key="2">
    <source>
        <dbReference type="EMBL" id="MBA0086557.1"/>
    </source>
</evidence>
<sequence length="150" mass="16549">MQPIIDIHVHIMPYSMMKPSAMELMKQGRQDYADVERYCGDPKAFLAFLDTLGVERAGLINYVAPRIIGFTPEVNDWSAEYCSVAPDRLIAFGGVLPGTVRDPGAEVDRLAKLGIRAIKMHPSHQALSPNDYMEGNRGLAAVYERAQANG</sequence>
<keyword evidence="3" id="KW-1185">Reference proteome</keyword>
<dbReference type="InterPro" id="IPR032466">
    <property type="entry name" value="Metal_Hydrolase"/>
</dbReference>
<dbReference type="EMBL" id="JACDQQ010001571">
    <property type="protein sequence ID" value="MBA0086557.1"/>
    <property type="molecule type" value="Genomic_DNA"/>
</dbReference>
<proteinExistence type="predicted"/>
<dbReference type="Pfam" id="PF04909">
    <property type="entry name" value="Amidohydro_2"/>
    <property type="match status" value="1"/>
</dbReference>
<name>A0A7V8NSA4_9BACT</name>
<protein>
    <submittedName>
        <fullName evidence="2">Amidohydrolase family protein</fullName>
    </submittedName>
</protein>
<feature type="non-terminal residue" evidence="2">
    <location>
        <position position="150"/>
    </location>
</feature>
<reference evidence="2" key="1">
    <citation type="submission" date="2020-06" db="EMBL/GenBank/DDBJ databases">
        <title>Legume-microbial interactions unlock mineral nutrients during tropical forest succession.</title>
        <authorList>
            <person name="Epihov D.Z."/>
        </authorList>
    </citation>
    <scope>NUCLEOTIDE SEQUENCE [LARGE SCALE GENOMIC DNA]</scope>
    <source>
        <strain evidence="2">Pan2503</strain>
    </source>
</reference>
<evidence type="ECO:0000259" key="1">
    <source>
        <dbReference type="Pfam" id="PF04909"/>
    </source>
</evidence>
<dbReference type="SUPFAM" id="SSF51556">
    <property type="entry name" value="Metallo-dependent hydrolases"/>
    <property type="match status" value="1"/>
</dbReference>
<feature type="domain" description="Amidohydrolase-related" evidence="1">
    <location>
        <begin position="5"/>
        <end position="145"/>
    </location>
</feature>
<organism evidence="2 3">
    <name type="scientific">Candidatus Acidiferrum panamense</name>
    <dbReference type="NCBI Taxonomy" id="2741543"/>
    <lineage>
        <taxon>Bacteria</taxon>
        <taxon>Pseudomonadati</taxon>
        <taxon>Acidobacteriota</taxon>
        <taxon>Terriglobia</taxon>
        <taxon>Candidatus Acidiferrales</taxon>
        <taxon>Candidatus Acidiferrum</taxon>
    </lineage>
</organism>
<dbReference type="AlphaFoldDB" id="A0A7V8NSA4"/>
<evidence type="ECO:0000313" key="3">
    <source>
        <dbReference type="Proteomes" id="UP000567293"/>
    </source>
</evidence>
<gene>
    <name evidence="2" type="ORF">HRJ53_16375</name>
</gene>
<accession>A0A7V8NSA4</accession>
<dbReference type="InterPro" id="IPR006680">
    <property type="entry name" value="Amidohydro-rel"/>
</dbReference>
<comment type="caution">
    <text evidence="2">The sequence shown here is derived from an EMBL/GenBank/DDBJ whole genome shotgun (WGS) entry which is preliminary data.</text>
</comment>
<dbReference type="GO" id="GO:0016787">
    <property type="term" value="F:hydrolase activity"/>
    <property type="evidence" value="ECO:0007669"/>
    <property type="project" value="UniProtKB-KW"/>
</dbReference>
<dbReference type="Gene3D" id="3.20.20.140">
    <property type="entry name" value="Metal-dependent hydrolases"/>
    <property type="match status" value="1"/>
</dbReference>
<dbReference type="Proteomes" id="UP000567293">
    <property type="component" value="Unassembled WGS sequence"/>
</dbReference>